<evidence type="ECO:0008006" key="4">
    <source>
        <dbReference type="Google" id="ProtNLM"/>
    </source>
</evidence>
<keyword evidence="1" id="KW-0732">Signal</keyword>
<evidence type="ECO:0000313" key="3">
    <source>
        <dbReference type="Proteomes" id="UP000184267"/>
    </source>
</evidence>
<gene>
    <name evidence="2" type="ORF">TRAPUB_10560</name>
</gene>
<feature type="chain" id="PRO_5012092458" description="Ubiquitin 3 binding protein But2 C-terminal domain-containing protein" evidence="1">
    <location>
        <begin position="19"/>
        <end position="172"/>
    </location>
</feature>
<protein>
    <recommendedName>
        <fullName evidence="4">Ubiquitin 3 binding protein But2 C-terminal domain-containing protein</fullName>
    </recommendedName>
</protein>
<feature type="signal peptide" evidence="1">
    <location>
        <begin position="1"/>
        <end position="18"/>
    </location>
</feature>
<organism evidence="2 3">
    <name type="scientific">Trametes pubescens</name>
    <name type="common">White-rot fungus</name>
    <dbReference type="NCBI Taxonomy" id="154538"/>
    <lineage>
        <taxon>Eukaryota</taxon>
        <taxon>Fungi</taxon>
        <taxon>Dikarya</taxon>
        <taxon>Basidiomycota</taxon>
        <taxon>Agaricomycotina</taxon>
        <taxon>Agaricomycetes</taxon>
        <taxon>Polyporales</taxon>
        <taxon>Polyporaceae</taxon>
        <taxon>Trametes</taxon>
    </lineage>
</organism>
<evidence type="ECO:0000256" key="1">
    <source>
        <dbReference type="SAM" id="SignalP"/>
    </source>
</evidence>
<comment type="caution">
    <text evidence="2">The sequence shown here is derived from an EMBL/GenBank/DDBJ whole genome shotgun (WGS) entry which is preliminary data.</text>
</comment>
<dbReference type="AlphaFoldDB" id="A0A1M2VZ69"/>
<sequence>MLFTTSIFTSLLAAVASAAVLPARQPATIWQSPFSGTIMAPAADQAMAFGVGFPFDYQVSSWCEPAFAPFTVYLTAGAAPPVFDNITAEGALADGAFAFEFGKFVVSRFGLPQEGTPPPTSLTMPTVDDLALALAPETDFFLTVVEEFDGCPGSIAVEYSLTSVPLSFTLAT</sequence>
<name>A0A1M2VZ69_TRAPU</name>
<dbReference type="OMA" id="SWCEPAF"/>
<proteinExistence type="predicted"/>
<dbReference type="Proteomes" id="UP000184267">
    <property type="component" value="Unassembled WGS sequence"/>
</dbReference>
<keyword evidence="3" id="KW-1185">Reference proteome</keyword>
<reference evidence="2 3" key="1">
    <citation type="submission" date="2016-10" db="EMBL/GenBank/DDBJ databases">
        <title>Genome sequence of the basidiomycete white-rot fungus Trametes pubescens.</title>
        <authorList>
            <person name="Makela M.R."/>
            <person name="Granchi Z."/>
            <person name="Peng M."/>
            <person name="De Vries R.P."/>
            <person name="Grigoriev I."/>
            <person name="Riley R."/>
            <person name="Hilden K."/>
        </authorList>
    </citation>
    <scope>NUCLEOTIDE SEQUENCE [LARGE SCALE GENOMIC DNA]</scope>
    <source>
        <strain evidence="2 3">FBCC735</strain>
    </source>
</reference>
<accession>A0A1M2VZ69</accession>
<dbReference type="EMBL" id="MNAD01000446">
    <property type="protein sequence ID" value="OJT12863.1"/>
    <property type="molecule type" value="Genomic_DNA"/>
</dbReference>
<dbReference type="OrthoDB" id="2742236at2759"/>
<evidence type="ECO:0000313" key="2">
    <source>
        <dbReference type="EMBL" id="OJT12863.1"/>
    </source>
</evidence>